<dbReference type="AlphaFoldDB" id="A0AAD8HCM7"/>
<dbReference type="Gene3D" id="3.80.10.10">
    <property type="entry name" value="Ribonuclease Inhibitor"/>
    <property type="match status" value="1"/>
</dbReference>
<name>A0AAD8HCM7_9APIA</name>
<reference evidence="1" key="2">
    <citation type="submission" date="2023-05" db="EMBL/GenBank/DDBJ databases">
        <authorList>
            <person name="Schelkunov M.I."/>
        </authorList>
    </citation>
    <scope>NUCLEOTIDE SEQUENCE</scope>
    <source>
        <strain evidence="1">Hsosn_3</strain>
        <tissue evidence="1">Leaf</tissue>
    </source>
</reference>
<reference evidence="1" key="1">
    <citation type="submission" date="2023-02" db="EMBL/GenBank/DDBJ databases">
        <title>Genome of toxic invasive species Heracleum sosnowskyi carries increased number of genes despite the absence of recent whole-genome duplications.</title>
        <authorList>
            <person name="Schelkunov M."/>
            <person name="Shtratnikova V."/>
            <person name="Makarenko M."/>
            <person name="Klepikova A."/>
            <person name="Omelchenko D."/>
            <person name="Novikova G."/>
            <person name="Obukhova E."/>
            <person name="Bogdanov V."/>
            <person name="Penin A."/>
            <person name="Logacheva M."/>
        </authorList>
    </citation>
    <scope>NUCLEOTIDE SEQUENCE</scope>
    <source>
        <strain evidence="1">Hsosn_3</strain>
        <tissue evidence="1">Leaf</tissue>
    </source>
</reference>
<evidence type="ECO:0000313" key="2">
    <source>
        <dbReference type="Proteomes" id="UP001237642"/>
    </source>
</evidence>
<gene>
    <name evidence="1" type="ORF">POM88_039664</name>
</gene>
<keyword evidence="2" id="KW-1185">Reference proteome</keyword>
<dbReference type="InterPro" id="IPR032675">
    <property type="entry name" value="LRR_dom_sf"/>
</dbReference>
<accession>A0AAD8HCM7</accession>
<comment type="caution">
    <text evidence="1">The sequence shown here is derived from an EMBL/GenBank/DDBJ whole genome shotgun (WGS) entry which is preliminary data.</text>
</comment>
<sequence length="108" mass="12489">MKNIPGSSDLHLPRIIEEIGINCKNLKYLNLGNFDLHWDLAAIIVRNVQSLRKFCLVGVNISKYGMQIFSSRCKRLRALKLVHCLFMNSEGIDYPGKIMIRRTQEGRR</sequence>
<protein>
    <submittedName>
        <fullName evidence="1">Uncharacterized protein</fullName>
    </submittedName>
</protein>
<dbReference type="EMBL" id="JAUIZM010000009">
    <property type="protein sequence ID" value="KAK1364103.1"/>
    <property type="molecule type" value="Genomic_DNA"/>
</dbReference>
<evidence type="ECO:0000313" key="1">
    <source>
        <dbReference type="EMBL" id="KAK1364103.1"/>
    </source>
</evidence>
<organism evidence="1 2">
    <name type="scientific">Heracleum sosnowskyi</name>
    <dbReference type="NCBI Taxonomy" id="360622"/>
    <lineage>
        <taxon>Eukaryota</taxon>
        <taxon>Viridiplantae</taxon>
        <taxon>Streptophyta</taxon>
        <taxon>Embryophyta</taxon>
        <taxon>Tracheophyta</taxon>
        <taxon>Spermatophyta</taxon>
        <taxon>Magnoliopsida</taxon>
        <taxon>eudicotyledons</taxon>
        <taxon>Gunneridae</taxon>
        <taxon>Pentapetalae</taxon>
        <taxon>asterids</taxon>
        <taxon>campanulids</taxon>
        <taxon>Apiales</taxon>
        <taxon>Apiaceae</taxon>
        <taxon>Apioideae</taxon>
        <taxon>apioid superclade</taxon>
        <taxon>Tordylieae</taxon>
        <taxon>Tordyliinae</taxon>
        <taxon>Heracleum</taxon>
    </lineage>
</organism>
<dbReference type="SUPFAM" id="SSF52047">
    <property type="entry name" value="RNI-like"/>
    <property type="match status" value="1"/>
</dbReference>
<dbReference type="Proteomes" id="UP001237642">
    <property type="component" value="Unassembled WGS sequence"/>
</dbReference>
<proteinExistence type="predicted"/>